<evidence type="ECO:0000313" key="1">
    <source>
        <dbReference type="EMBL" id="KLT72049.1"/>
    </source>
</evidence>
<dbReference type="OrthoDB" id="8611334at2"/>
<sequence length="170" mass="18579">MKAATLKTLPQTEPLHCTHLIVDGNSHRADLCQTTLPATTGEHPMISEAMLPQIRTVAMLIAAMRHKFDAPSPDTFTEEADWFAARIIVLGVRRFHLDITLLPMLTTANRRAQAFLQSRGLPFTAAEMRMSLHAGRPANLLIIETASKISSGNGMIADTLALARSLKTPV</sequence>
<dbReference type="EMBL" id="JTDO01000022">
    <property type="protein sequence ID" value="KLT72049.1"/>
    <property type="molecule type" value="Genomic_DNA"/>
</dbReference>
<name>A0A0J0YPK0_9NEIS</name>
<dbReference type="AlphaFoldDB" id="A0A0J0YPK0"/>
<dbReference type="Proteomes" id="UP000036027">
    <property type="component" value="Unassembled WGS sequence"/>
</dbReference>
<gene>
    <name evidence="1" type="ORF">PL75_10185</name>
</gene>
<protein>
    <submittedName>
        <fullName evidence="1">Uncharacterized protein</fullName>
    </submittedName>
</protein>
<evidence type="ECO:0000313" key="2">
    <source>
        <dbReference type="Proteomes" id="UP000036027"/>
    </source>
</evidence>
<keyword evidence="2" id="KW-1185">Reference proteome</keyword>
<organism evidence="1 2">
    <name type="scientific">Neisseria arctica</name>
    <dbReference type="NCBI Taxonomy" id="1470200"/>
    <lineage>
        <taxon>Bacteria</taxon>
        <taxon>Pseudomonadati</taxon>
        <taxon>Pseudomonadota</taxon>
        <taxon>Betaproteobacteria</taxon>
        <taxon>Neisseriales</taxon>
        <taxon>Neisseriaceae</taxon>
        <taxon>Neisseria</taxon>
    </lineage>
</organism>
<dbReference type="PATRIC" id="fig|1470200.3.peg.1325"/>
<comment type="caution">
    <text evidence="1">The sequence shown here is derived from an EMBL/GenBank/DDBJ whole genome shotgun (WGS) entry which is preliminary data.</text>
</comment>
<proteinExistence type="predicted"/>
<reference evidence="1 2" key="1">
    <citation type="submission" date="2014-11" db="EMBL/GenBank/DDBJ databases">
        <title>Genome of a novel goose pathogen.</title>
        <authorList>
            <person name="Hansen C.M."/>
            <person name="Hueffer K."/>
            <person name="Choi S.C."/>
        </authorList>
    </citation>
    <scope>NUCLEOTIDE SEQUENCE [LARGE SCALE GENOMIC DNA]</scope>
    <source>
        <strain evidence="1 2">KH1503</strain>
    </source>
</reference>
<dbReference type="RefSeq" id="WP_047761832.1">
    <property type="nucleotide sequence ID" value="NZ_CP091510.1"/>
</dbReference>
<accession>A0A0J0YPK0</accession>